<feature type="compositionally biased region" description="Low complexity" evidence="2">
    <location>
        <begin position="112"/>
        <end position="125"/>
    </location>
</feature>
<comment type="caution">
    <text evidence="3">The sequence shown here is derived from an EMBL/GenBank/DDBJ whole genome shotgun (WGS) entry which is preliminary data.</text>
</comment>
<keyword evidence="4" id="KW-1185">Reference proteome</keyword>
<organism evidence="3 4">
    <name type="scientific">Pichia membranifaciens</name>
    <dbReference type="NCBI Taxonomy" id="4926"/>
    <lineage>
        <taxon>Eukaryota</taxon>
        <taxon>Fungi</taxon>
        <taxon>Dikarya</taxon>
        <taxon>Ascomycota</taxon>
        <taxon>Saccharomycotina</taxon>
        <taxon>Pichiomycetes</taxon>
        <taxon>Pichiales</taxon>
        <taxon>Pichiaceae</taxon>
        <taxon>Pichia</taxon>
    </lineage>
</organism>
<dbReference type="OrthoDB" id="3992725at2759"/>
<feature type="region of interest" description="Disordered" evidence="2">
    <location>
        <begin position="92"/>
        <end position="127"/>
    </location>
</feature>
<evidence type="ECO:0000256" key="1">
    <source>
        <dbReference type="SAM" id="Coils"/>
    </source>
</evidence>
<name>A0A1Q2YBG1_9ASCO</name>
<proteinExistence type="predicted"/>
<reference evidence="3 4" key="1">
    <citation type="submission" date="2016-08" db="EMBL/GenBank/DDBJ databases">
        <title>Whole genome shotgun sequence of Pichia membranifaciens KS47-1.</title>
        <authorList>
            <person name="Konishi M."/>
            <person name="Ishida M."/>
            <person name="Arakawa T."/>
            <person name="Kato Y."/>
            <person name="Horiuchi J."/>
        </authorList>
    </citation>
    <scope>NUCLEOTIDE SEQUENCE [LARGE SCALE GENOMIC DNA]</scope>
    <source>
        <strain evidence="3 4">KS47-1</strain>
    </source>
</reference>
<feature type="compositionally biased region" description="Polar residues" evidence="2">
    <location>
        <begin position="100"/>
        <end position="111"/>
    </location>
</feature>
<dbReference type="Proteomes" id="UP000186136">
    <property type="component" value="Unassembled WGS sequence"/>
</dbReference>
<sequence length="409" mass="47738">MRDPELWEHLVQLTQIVNRSISGETRNCNLIELDRLRQENEALREENKQLHESLKEYEFRDVDREMVAEYKKERLSGSERLLLTQETVLSEVREDDPDLTDSSPVKSQNIGNFSNFFPSNNSQSRSSKRYFENTNDDGIVKKVKTEPLSEDVLFNVSQIDDSQEGNAINSTSILHTVLTKNNPDRSQKIDFTENPVLRRQWFPEDFMKNPEYEKYVNDRSKNRKTVPNHISAHFQRQQKHIQSLAMHDFNKVAMGTQNSEGNEDFESSDKENNMIGGASKLVTPPQDCRLNFRNSAISPMYKFEINKQNLSKYLKYFPNLLRTNKVRNWEVEDSAENDVCADFLLTQDVQEKNSRARERAQLRGLRMLFQACFVVENGTQLGAYIFRNKEFNEKVCKSEFVLDLSIFDS</sequence>
<accession>A0A1Q2YBG1</accession>
<dbReference type="EMBL" id="BDGI01000010">
    <property type="protein sequence ID" value="GAV26828.1"/>
    <property type="molecule type" value="Genomic_DNA"/>
</dbReference>
<keyword evidence="1" id="KW-0175">Coiled coil</keyword>
<dbReference type="AlphaFoldDB" id="A0A1Q2YBG1"/>
<evidence type="ECO:0000256" key="2">
    <source>
        <dbReference type="SAM" id="MobiDB-lite"/>
    </source>
</evidence>
<gene>
    <name evidence="3" type="ORF">PMKS-000284</name>
</gene>
<feature type="coiled-coil region" evidence="1">
    <location>
        <begin position="26"/>
        <end position="60"/>
    </location>
</feature>
<protein>
    <submittedName>
        <fullName evidence="3">Uncharacterized protein</fullName>
    </submittedName>
</protein>
<evidence type="ECO:0000313" key="4">
    <source>
        <dbReference type="Proteomes" id="UP000186136"/>
    </source>
</evidence>
<evidence type="ECO:0000313" key="3">
    <source>
        <dbReference type="EMBL" id="GAV26828.1"/>
    </source>
</evidence>